<evidence type="ECO:0000256" key="13">
    <source>
        <dbReference type="ARBA" id="ARBA00053101"/>
    </source>
</evidence>
<evidence type="ECO:0000256" key="14">
    <source>
        <dbReference type="SAM" id="MobiDB-lite"/>
    </source>
</evidence>
<dbReference type="GeneID" id="113209327"/>
<evidence type="ECO:0000256" key="12">
    <source>
        <dbReference type="ARBA" id="ARBA00033024"/>
    </source>
</evidence>
<feature type="compositionally biased region" description="Pro residues" evidence="14">
    <location>
        <begin position="258"/>
        <end position="274"/>
    </location>
</feature>
<evidence type="ECO:0000313" key="18">
    <source>
        <dbReference type="RefSeq" id="XP_026282551.1"/>
    </source>
</evidence>
<dbReference type="GO" id="GO:0000813">
    <property type="term" value="C:ESCRT I complex"/>
    <property type="evidence" value="ECO:0007669"/>
    <property type="project" value="InterPro"/>
</dbReference>
<evidence type="ECO:0000256" key="10">
    <source>
        <dbReference type="ARBA" id="ARBA00023136"/>
    </source>
</evidence>
<dbReference type="GO" id="GO:0042058">
    <property type="term" value="P:regulation of epidermal growth factor receptor signaling pathway"/>
    <property type="evidence" value="ECO:0007669"/>
    <property type="project" value="TreeGrafter"/>
</dbReference>
<evidence type="ECO:0000259" key="16">
    <source>
        <dbReference type="PROSITE" id="PS51498"/>
    </source>
</evidence>
<evidence type="ECO:0000256" key="11">
    <source>
        <dbReference type="ARBA" id="ARBA00033002"/>
    </source>
</evidence>
<dbReference type="Proteomes" id="UP000504606">
    <property type="component" value="Unplaced"/>
</dbReference>
<evidence type="ECO:0000256" key="3">
    <source>
        <dbReference type="ARBA" id="ARBA00010432"/>
    </source>
</evidence>
<dbReference type="PROSITE" id="PS51497">
    <property type="entry name" value="UMA"/>
    <property type="match status" value="1"/>
</dbReference>
<organism evidence="17 18">
    <name type="scientific">Frankliniella occidentalis</name>
    <name type="common">Western flower thrips</name>
    <name type="synonym">Euthrips occidentalis</name>
    <dbReference type="NCBI Taxonomy" id="133901"/>
    <lineage>
        <taxon>Eukaryota</taxon>
        <taxon>Metazoa</taxon>
        <taxon>Ecdysozoa</taxon>
        <taxon>Arthropoda</taxon>
        <taxon>Hexapoda</taxon>
        <taxon>Insecta</taxon>
        <taxon>Pterygota</taxon>
        <taxon>Neoptera</taxon>
        <taxon>Paraneoptera</taxon>
        <taxon>Thysanoptera</taxon>
        <taxon>Terebrantia</taxon>
        <taxon>Thripoidea</taxon>
        <taxon>Thripidae</taxon>
        <taxon>Frankliniella</taxon>
    </lineage>
</organism>
<dbReference type="AlphaFoldDB" id="A0A6J1SVS6"/>
<sequence>MAAPNHWASSNRAMLYPPAMIQQVYKTLPDDEPILSICVVEDPVKCPPGYYVVNRTHDQDSDADLYRQSALFGKRNTRYLCISKIHGIADLIVESIAIVGEKDPPPASYCVMAKTKDTDQKAWRKSQLCYKVARRTTAIACVTDIILLSRMKKAPDGFLLGGEINGLTLCYKVGTNTNGEIIARSGAKSTMPQLAYSLNPRGPSVNGNSNVLPMPLPHRRAPAENPPVNDPGYQNVALNNDDDSPHEYEKLVISPLSPKRPAPLPPTSAGPLPLRPAPKLPSTMSTYATLGSFQGLEGIPFVLNTKLQFNSSKVTVPPLKFRTAYEIEKEFDYDFRLERQT</sequence>
<comment type="subcellular location">
    <subcellularLocation>
        <location evidence="1">Cytoplasm</location>
    </subcellularLocation>
    <subcellularLocation>
        <location evidence="2">Late endosome membrane</location>
        <topology evidence="2">Peripheral membrane protein</topology>
    </subcellularLocation>
</comment>
<dbReference type="PANTHER" id="PTHR31612:SF2">
    <property type="entry name" value="MULTIVESICULAR BODY SUBUNIT 12A"/>
    <property type="match status" value="1"/>
</dbReference>
<feature type="region of interest" description="Disordered" evidence="14">
    <location>
        <begin position="254"/>
        <end position="274"/>
    </location>
</feature>
<evidence type="ECO:0000256" key="4">
    <source>
        <dbReference type="ARBA" id="ARBA00017653"/>
    </source>
</evidence>
<evidence type="ECO:0000256" key="8">
    <source>
        <dbReference type="ARBA" id="ARBA00022927"/>
    </source>
</evidence>
<keyword evidence="8" id="KW-0653">Protein transport</keyword>
<evidence type="ECO:0000313" key="17">
    <source>
        <dbReference type="Proteomes" id="UP000504606"/>
    </source>
</evidence>
<keyword evidence="5" id="KW-0813">Transport</keyword>
<dbReference type="FunFam" id="2.100.10.50:FF:000002">
    <property type="entry name" value="Multivesicular body subunit 12B"/>
    <property type="match status" value="1"/>
</dbReference>
<evidence type="ECO:0000256" key="5">
    <source>
        <dbReference type="ARBA" id="ARBA00022448"/>
    </source>
</evidence>
<dbReference type="InterPro" id="IPR023341">
    <property type="entry name" value="MABP"/>
</dbReference>
<dbReference type="GO" id="GO:0019075">
    <property type="term" value="P:virus maturation"/>
    <property type="evidence" value="ECO:0007669"/>
    <property type="project" value="TreeGrafter"/>
</dbReference>
<dbReference type="RefSeq" id="XP_026282551.1">
    <property type="nucleotide sequence ID" value="XM_026426766.2"/>
</dbReference>
<dbReference type="PROSITE" id="PS51498">
    <property type="entry name" value="MABP"/>
    <property type="match status" value="1"/>
</dbReference>
<keyword evidence="17" id="KW-1185">Reference proteome</keyword>
<dbReference type="InterPro" id="IPR023340">
    <property type="entry name" value="UMA"/>
</dbReference>
<accession>A0A6J1SVS6</accession>
<dbReference type="PANTHER" id="PTHR31612">
    <property type="entry name" value="MULTIVESICULAR BODY SUBUNIT 12A"/>
    <property type="match status" value="1"/>
</dbReference>
<feature type="region of interest" description="Disordered" evidence="14">
    <location>
        <begin position="199"/>
        <end position="241"/>
    </location>
</feature>
<evidence type="ECO:0000259" key="15">
    <source>
        <dbReference type="PROSITE" id="PS51497"/>
    </source>
</evidence>
<dbReference type="GO" id="GO:0017124">
    <property type="term" value="F:SH3 domain binding"/>
    <property type="evidence" value="ECO:0007669"/>
    <property type="project" value="UniProtKB-KW"/>
</dbReference>
<evidence type="ECO:0000256" key="9">
    <source>
        <dbReference type="ARBA" id="ARBA00023036"/>
    </source>
</evidence>
<evidence type="ECO:0000256" key="6">
    <source>
        <dbReference type="ARBA" id="ARBA00022490"/>
    </source>
</evidence>
<reference evidence="18" key="1">
    <citation type="submission" date="2025-08" db="UniProtKB">
        <authorList>
            <consortium name="RefSeq"/>
        </authorList>
    </citation>
    <scope>IDENTIFICATION</scope>
    <source>
        <tissue evidence="18">Whole organism</tissue>
    </source>
</reference>
<keyword evidence="7" id="KW-0967">Endosome</keyword>
<comment type="function">
    <text evidence="13">Component of the ESCRT-I complex, a regulator of vesicular trafficking process. Required for the sorting of endocytic ubiquitinated cargos into multivesicular bodies.</text>
</comment>
<dbReference type="OrthoDB" id="6021306at2759"/>
<proteinExistence type="inferred from homology"/>
<dbReference type="Pfam" id="PF10240">
    <property type="entry name" value="DUF2464"/>
    <property type="match status" value="1"/>
</dbReference>
<dbReference type="Gene3D" id="2.100.10.50">
    <property type="match status" value="1"/>
</dbReference>
<evidence type="ECO:0000256" key="2">
    <source>
        <dbReference type="ARBA" id="ARBA00004633"/>
    </source>
</evidence>
<dbReference type="GO" id="GO:0005829">
    <property type="term" value="C:cytosol"/>
    <property type="evidence" value="ECO:0007669"/>
    <property type="project" value="TreeGrafter"/>
</dbReference>
<dbReference type="InterPro" id="IPR040335">
    <property type="entry name" value="MVB12A"/>
</dbReference>
<dbReference type="GO" id="GO:0015031">
    <property type="term" value="P:protein transport"/>
    <property type="evidence" value="ECO:0007669"/>
    <property type="project" value="UniProtKB-KW"/>
</dbReference>
<feature type="domain" description="MABP" evidence="16">
    <location>
        <begin position="31"/>
        <end position="175"/>
    </location>
</feature>
<keyword evidence="9" id="KW-0729">SH3-binding</keyword>
<evidence type="ECO:0000256" key="1">
    <source>
        <dbReference type="ARBA" id="ARBA00004496"/>
    </source>
</evidence>
<feature type="domain" description="UMA" evidence="15">
    <location>
        <begin position="296"/>
        <end position="341"/>
    </location>
</feature>
<dbReference type="InterPro" id="IPR018798">
    <property type="entry name" value="MVB12A/B"/>
</dbReference>
<evidence type="ECO:0000256" key="7">
    <source>
        <dbReference type="ARBA" id="ARBA00022753"/>
    </source>
</evidence>
<dbReference type="CTD" id="32791"/>
<keyword evidence="10" id="KW-0472">Membrane</keyword>
<name>A0A6J1SVS6_FRAOC</name>
<dbReference type="GO" id="GO:0031902">
    <property type="term" value="C:late endosome membrane"/>
    <property type="evidence" value="ECO:0007669"/>
    <property type="project" value="UniProtKB-SubCell"/>
</dbReference>
<dbReference type="GO" id="GO:0032510">
    <property type="term" value="P:endosome to lysosome transport via multivesicular body sorting pathway"/>
    <property type="evidence" value="ECO:0007669"/>
    <property type="project" value="TreeGrafter"/>
</dbReference>
<dbReference type="GO" id="GO:0032801">
    <property type="term" value="P:receptor catabolic process"/>
    <property type="evidence" value="ECO:0007669"/>
    <property type="project" value="TreeGrafter"/>
</dbReference>
<keyword evidence="6" id="KW-0963">Cytoplasm</keyword>
<comment type="similarity">
    <text evidence="3">Belongs to the MVB12 family.</text>
</comment>
<protein>
    <recommendedName>
        <fullName evidence="4">Multivesicular body subunit 12A</fullName>
    </recommendedName>
    <alternativeName>
        <fullName evidence="12">ESCRT-I complex subunit MVB12A</fullName>
    </alternativeName>
    <alternativeName>
        <fullName evidence="11">Protein FAM125A</fullName>
    </alternativeName>
</protein>
<gene>
    <name evidence="18" type="primary">LOC113209327</name>
</gene>
<dbReference type="GO" id="GO:0046755">
    <property type="term" value="P:viral budding"/>
    <property type="evidence" value="ECO:0007669"/>
    <property type="project" value="TreeGrafter"/>
</dbReference>